<dbReference type="STRING" id="312017.Q22T38"/>
<dbReference type="GO" id="GO:0005829">
    <property type="term" value="C:cytosol"/>
    <property type="evidence" value="ECO:0007669"/>
    <property type="project" value="TreeGrafter"/>
</dbReference>
<gene>
    <name evidence="3" type="ORF">TTHERM_00185740</name>
</gene>
<dbReference type="PROSITE" id="PS00175">
    <property type="entry name" value="PG_MUTASE"/>
    <property type="match status" value="1"/>
</dbReference>
<proteinExistence type="predicted"/>
<dbReference type="GeneID" id="7844314"/>
<dbReference type="GO" id="GO:0004331">
    <property type="term" value="F:fructose-2,6-bisphosphate 2-phosphatase activity"/>
    <property type="evidence" value="ECO:0007669"/>
    <property type="project" value="TreeGrafter"/>
</dbReference>
<dbReference type="AlphaFoldDB" id="Q22T38"/>
<dbReference type="SMART" id="SM00855">
    <property type="entry name" value="PGAM"/>
    <property type="match status" value="1"/>
</dbReference>
<feature type="binding site" evidence="2">
    <location>
        <position position="78"/>
    </location>
    <ligand>
        <name>substrate</name>
    </ligand>
</feature>
<dbReference type="OrthoDB" id="354304at2759"/>
<keyword evidence="4" id="KW-1185">Reference proteome</keyword>
<dbReference type="PANTHER" id="PTHR46517">
    <property type="entry name" value="FRUCTOSE-2,6-BISPHOSPHATASE TIGAR"/>
    <property type="match status" value="1"/>
</dbReference>
<dbReference type="EMBL" id="GG662840">
    <property type="protein sequence ID" value="EAR88600.1"/>
    <property type="molecule type" value="Genomic_DNA"/>
</dbReference>
<organism evidence="3 4">
    <name type="scientific">Tetrahymena thermophila (strain SB210)</name>
    <dbReference type="NCBI Taxonomy" id="312017"/>
    <lineage>
        <taxon>Eukaryota</taxon>
        <taxon>Sar</taxon>
        <taxon>Alveolata</taxon>
        <taxon>Ciliophora</taxon>
        <taxon>Intramacronucleata</taxon>
        <taxon>Oligohymenophorea</taxon>
        <taxon>Hymenostomatida</taxon>
        <taxon>Tetrahymenina</taxon>
        <taxon>Tetrahymenidae</taxon>
        <taxon>Tetrahymena</taxon>
    </lineage>
</organism>
<reference evidence="4" key="1">
    <citation type="journal article" date="2006" name="PLoS Biol.">
        <title>Macronuclear genome sequence of the ciliate Tetrahymena thermophila, a model eukaryote.</title>
        <authorList>
            <person name="Eisen J.A."/>
            <person name="Coyne R.S."/>
            <person name="Wu M."/>
            <person name="Wu D."/>
            <person name="Thiagarajan M."/>
            <person name="Wortman J.R."/>
            <person name="Badger J.H."/>
            <person name="Ren Q."/>
            <person name="Amedeo P."/>
            <person name="Jones K.M."/>
            <person name="Tallon L.J."/>
            <person name="Delcher A.L."/>
            <person name="Salzberg S.L."/>
            <person name="Silva J.C."/>
            <person name="Haas B.J."/>
            <person name="Majoros W.H."/>
            <person name="Farzad M."/>
            <person name="Carlton J.M."/>
            <person name="Smith R.K. Jr."/>
            <person name="Garg J."/>
            <person name="Pearlman R.E."/>
            <person name="Karrer K.M."/>
            <person name="Sun L."/>
            <person name="Manning G."/>
            <person name="Elde N.C."/>
            <person name="Turkewitz A.P."/>
            <person name="Asai D.J."/>
            <person name="Wilkes D.E."/>
            <person name="Wang Y."/>
            <person name="Cai H."/>
            <person name="Collins K."/>
            <person name="Stewart B.A."/>
            <person name="Lee S.R."/>
            <person name="Wilamowska K."/>
            <person name="Weinberg Z."/>
            <person name="Ruzzo W.L."/>
            <person name="Wloga D."/>
            <person name="Gaertig J."/>
            <person name="Frankel J."/>
            <person name="Tsao C.-C."/>
            <person name="Gorovsky M.A."/>
            <person name="Keeling P.J."/>
            <person name="Waller R.F."/>
            <person name="Patron N.J."/>
            <person name="Cherry J.M."/>
            <person name="Stover N.A."/>
            <person name="Krieger C.J."/>
            <person name="del Toro C."/>
            <person name="Ryder H.F."/>
            <person name="Williamson S.C."/>
            <person name="Barbeau R.A."/>
            <person name="Hamilton E.P."/>
            <person name="Orias E."/>
        </authorList>
    </citation>
    <scope>NUCLEOTIDE SEQUENCE [LARGE SCALE GENOMIC DNA]</scope>
    <source>
        <strain evidence="4">SB210</strain>
    </source>
</reference>
<evidence type="ECO:0000256" key="2">
    <source>
        <dbReference type="PIRSR" id="PIRSR613078-2"/>
    </source>
</evidence>
<dbReference type="InterPro" id="IPR001345">
    <property type="entry name" value="PG/BPGM_mutase_AS"/>
</dbReference>
<protein>
    <submittedName>
        <fullName evidence="3">Histidine phosphatase family (Branch protein 1)</fullName>
    </submittedName>
</protein>
<dbReference type="RefSeq" id="XP_001008845.1">
    <property type="nucleotide sequence ID" value="XM_001008845.1"/>
</dbReference>
<dbReference type="InterPro" id="IPR051695">
    <property type="entry name" value="Phosphoglycerate_Mutase"/>
</dbReference>
<sequence length="214" mass="24350">MQFELLRKQVQQFVKLQNSKNVLLVRHGQSMGNYSGTVTGWTDTKLTLKGRAQANKLFQGFVGSVDKFTSINSSDLIRSLDTAYISLAFPEKSIIKVDPLLRELNFGKEEGIHFDSLSQERKDLINNIEFKAVDGESWHDTRKRAIQFFGKLPEGNHLVFTHGGLMCSLTWYLGLQNTLPNGSLVALQLDPKTNEPNKIIFDWSYPKEEEEVEL</sequence>
<dbReference type="InterPro" id="IPR013078">
    <property type="entry name" value="His_Pase_superF_clade-1"/>
</dbReference>
<dbReference type="CDD" id="cd07067">
    <property type="entry name" value="HP_PGM_like"/>
    <property type="match status" value="1"/>
</dbReference>
<dbReference type="Gene3D" id="3.40.50.1240">
    <property type="entry name" value="Phosphoglycerate mutase-like"/>
    <property type="match status" value="1"/>
</dbReference>
<accession>Q22T38</accession>
<feature type="binding site" evidence="2">
    <location>
        <begin position="39"/>
        <end position="40"/>
    </location>
    <ligand>
        <name>substrate</name>
    </ligand>
</feature>
<dbReference type="InParanoid" id="Q22T38"/>
<dbReference type="HOGENOM" id="CLU_033323_9_4_1"/>
<dbReference type="OMA" id="FQYQAPG"/>
<dbReference type="eggNOG" id="ENOG502SDVE">
    <property type="taxonomic scope" value="Eukaryota"/>
</dbReference>
<dbReference type="KEGG" id="tet:TTHERM_00185740"/>
<name>Q22T38_TETTS</name>
<dbReference type="InterPro" id="IPR029033">
    <property type="entry name" value="His_PPase_superfam"/>
</dbReference>
<dbReference type="GO" id="GO:0043456">
    <property type="term" value="P:regulation of pentose-phosphate shunt"/>
    <property type="evidence" value="ECO:0007669"/>
    <property type="project" value="TreeGrafter"/>
</dbReference>
<dbReference type="Proteomes" id="UP000009168">
    <property type="component" value="Unassembled WGS sequence"/>
</dbReference>
<evidence type="ECO:0000313" key="3">
    <source>
        <dbReference type="EMBL" id="EAR88600.1"/>
    </source>
</evidence>
<dbReference type="GO" id="GO:0045820">
    <property type="term" value="P:negative regulation of glycolytic process"/>
    <property type="evidence" value="ECO:0007669"/>
    <property type="project" value="TreeGrafter"/>
</dbReference>
<keyword evidence="1" id="KW-0378">Hydrolase</keyword>
<feature type="binding site" evidence="2">
    <location>
        <begin position="26"/>
        <end position="33"/>
    </location>
    <ligand>
        <name>substrate</name>
    </ligand>
</feature>
<dbReference type="SUPFAM" id="SSF53254">
    <property type="entry name" value="Phosphoglycerate mutase-like"/>
    <property type="match status" value="1"/>
</dbReference>
<evidence type="ECO:0000256" key="1">
    <source>
        <dbReference type="ARBA" id="ARBA00022801"/>
    </source>
</evidence>
<dbReference type="Pfam" id="PF00300">
    <property type="entry name" value="His_Phos_1"/>
    <property type="match status" value="1"/>
</dbReference>
<evidence type="ECO:0000313" key="4">
    <source>
        <dbReference type="Proteomes" id="UP000009168"/>
    </source>
</evidence>
<dbReference type="PANTHER" id="PTHR46517:SF1">
    <property type="entry name" value="FRUCTOSE-2,6-BISPHOSPHATASE TIGAR"/>
    <property type="match status" value="1"/>
</dbReference>